<comment type="similarity">
    <text evidence="1">Belongs to the UDP-glycosyltransferase family.</text>
</comment>
<proteinExistence type="inferred from homology"/>
<evidence type="ECO:0000313" key="2">
    <source>
        <dbReference type="EMBL" id="MBW92773.1"/>
    </source>
</evidence>
<dbReference type="PANTHER" id="PTHR48048:SF45">
    <property type="entry name" value="GLYCOSYLTRANSFERASE"/>
    <property type="match status" value="1"/>
</dbReference>
<protein>
    <submittedName>
        <fullName evidence="2">Glycosyltransferase</fullName>
    </submittedName>
</protein>
<evidence type="ECO:0000256" key="1">
    <source>
        <dbReference type="ARBA" id="ARBA00009995"/>
    </source>
</evidence>
<sequence length="95" mass="10855">MYAEQQFNAFYMVIELGLAVEIKMDYWIDLGRNSNAAMVSSQEIERAITCLMENDSGKRKKVREMSEKSRRALMNGGSSYSSLDRLIGDIMDNMT</sequence>
<dbReference type="AlphaFoldDB" id="A0A2P2JH16"/>
<dbReference type="GO" id="GO:0035251">
    <property type="term" value="F:UDP-glucosyltransferase activity"/>
    <property type="evidence" value="ECO:0007669"/>
    <property type="project" value="InterPro"/>
</dbReference>
<reference evidence="2" key="1">
    <citation type="submission" date="2018-02" db="EMBL/GenBank/DDBJ databases">
        <title>Rhizophora mucronata_Transcriptome.</title>
        <authorList>
            <person name="Meera S.P."/>
            <person name="Sreeshan A."/>
            <person name="Augustine A."/>
        </authorList>
    </citation>
    <scope>NUCLEOTIDE SEQUENCE</scope>
    <source>
        <tissue evidence="2">Leaf</tissue>
    </source>
</reference>
<dbReference type="EMBL" id="GGEC01012290">
    <property type="protein sequence ID" value="MBW92773.1"/>
    <property type="molecule type" value="Transcribed_RNA"/>
</dbReference>
<dbReference type="Gene3D" id="3.40.50.2000">
    <property type="entry name" value="Glycogen Phosphorylase B"/>
    <property type="match status" value="2"/>
</dbReference>
<organism evidence="2">
    <name type="scientific">Rhizophora mucronata</name>
    <name type="common">Asiatic mangrove</name>
    <dbReference type="NCBI Taxonomy" id="61149"/>
    <lineage>
        <taxon>Eukaryota</taxon>
        <taxon>Viridiplantae</taxon>
        <taxon>Streptophyta</taxon>
        <taxon>Embryophyta</taxon>
        <taxon>Tracheophyta</taxon>
        <taxon>Spermatophyta</taxon>
        <taxon>Magnoliopsida</taxon>
        <taxon>eudicotyledons</taxon>
        <taxon>Gunneridae</taxon>
        <taxon>Pentapetalae</taxon>
        <taxon>rosids</taxon>
        <taxon>fabids</taxon>
        <taxon>Malpighiales</taxon>
        <taxon>Rhizophoraceae</taxon>
        <taxon>Rhizophora</taxon>
    </lineage>
</organism>
<accession>A0A2P2JH16</accession>
<dbReference type="SUPFAM" id="SSF53756">
    <property type="entry name" value="UDP-Glycosyltransferase/glycogen phosphorylase"/>
    <property type="match status" value="1"/>
</dbReference>
<dbReference type="PANTHER" id="PTHR48048">
    <property type="entry name" value="GLYCOSYLTRANSFERASE"/>
    <property type="match status" value="1"/>
</dbReference>
<name>A0A2P2JH16_RHIMU</name>
<dbReference type="InterPro" id="IPR050481">
    <property type="entry name" value="UDP-glycosyltransf_plant"/>
</dbReference>
<keyword evidence="2" id="KW-0808">Transferase</keyword>